<dbReference type="SUPFAM" id="SSF51338">
    <property type="entry name" value="Composite domain of metallo-dependent hydrolases"/>
    <property type="match status" value="1"/>
</dbReference>
<dbReference type="GO" id="GO:0016812">
    <property type="term" value="F:hydrolase activity, acting on carbon-nitrogen (but not peptide) bonds, in cyclic amides"/>
    <property type="evidence" value="ECO:0007669"/>
    <property type="project" value="TreeGrafter"/>
</dbReference>
<dbReference type="KEGG" id="fcz:IMF26_06945"/>
<dbReference type="InterPro" id="IPR050378">
    <property type="entry name" value="Metallo-dep_Hydrolases_sf"/>
</dbReference>
<dbReference type="PANTHER" id="PTHR11647">
    <property type="entry name" value="HYDRANTOINASE/DIHYDROPYRIMIDINASE FAMILY MEMBER"/>
    <property type="match status" value="1"/>
</dbReference>
<dbReference type="InterPro" id="IPR011059">
    <property type="entry name" value="Metal-dep_hydrolase_composite"/>
</dbReference>
<dbReference type="AlphaFoldDB" id="A0AAT9LAL1"/>
<reference evidence="2" key="2">
    <citation type="journal article" date="2023" name="Biology">
        <title>Prokaryotic Life Associated with Coal-Fire Gas Vents Revealed by Metagenomics.</title>
        <authorList>
            <person name="Kadnikov V.V."/>
            <person name="Mardanov A.V."/>
            <person name="Beletsky A.V."/>
            <person name="Karnachuk O.V."/>
            <person name="Ravin N.V."/>
        </authorList>
    </citation>
    <scope>NUCLEOTIDE SEQUENCE</scope>
    <source>
        <strain evidence="2">Bu02</strain>
    </source>
</reference>
<dbReference type="InterPro" id="IPR032466">
    <property type="entry name" value="Metal_Hydrolase"/>
</dbReference>
<dbReference type="Gene3D" id="2.30.40.10">
    <property type="entry name" value="Urease, subunit C, domain 1"/>
    <property type="match status" value="1"/>
</dbReference>
<dbReference type="PANTHER" id="PTHR11647:SF1">
    <property type="entry name" value="COLLAPSIN RESPONSE MEDIATOR PROTEIN"/>
    <property type="match status" value="1"/>
</dbReference>
<evidence type="ECO:0000259" key="1">
    <source>
        <dbReference type="Pfam" id="PF07969"/>
    </source>
</evidence>
<dbReference type="Gene3D" id="3.20.20.140">
    <property type="entry name" value="Metal-dependent hydrolases"/>
    <property type="match status" value="1"/>
</dbReference>
<dbReference type="CDD" id="cd01297">
    <property type="entry name" value="D-aminoacylase"/>
    <property type="match status" value="1"/>
</dbReference>
<organism evidence="2">
    <name type="scientific">Candidatus Fermentithermobacillus carboniphilus</name>
    <dbReference type="NCBI Taxonomy" id="3085328"/>
    <lineage>
        <taxon>Bacteria</taxon>
        <taxon>Bacillati</taxon>
        <taxon>Bacillota</taxon>
        <taxon>Candidatus Fermentithermobacillia</taxon>
        <taxon>Candidatus Fermentithermobacillales</taxon>
        <taxon>Candidatus Fermentithermobacillaceae</taxon>
        <taxon>Candidatus Fermentithermobacillus</taxon>
    </lineage>
</organism>
<name>A0AAT9LAL1_9FIRM</name>
<evidence type="ECO:0000313" key="2">
    <source>
        <dbReference type="EMBL" id="QUL97829.1"/>
    </source>
</evidence>
<dbReference type="Gene3D" id="3.30.1490.130">
    <property type="entry name" value="D-aminoacylase. Domain 3"/>
    <property type="match status" value="1"/>
</dbReference>
<accession>A0AAT9LAL1</accession>
<feature type="domain" description="Amidohydrolase 3" evidence="1">
    <location>
        <begin position="69"/>
        <end position="527"/>
    </location>
</feature>
<proteinExistence type="predicted"/>
<dbReference type="GO" id="GO:0005829">
    <property type="term" value="C:cytosol"/>
    <property type="evidence" value="ECO:0007669"/>
    <property type="project" value="TreeGrafter"/>
</dbReference>
<sequence length="544" mass="59629">MLKCSPYQKYGSLTGAPHNESWEGNQMYDLVFKNAKVLDGTGAPWFISDVAVKDGFIVRVGRVEGEAVKEIDAKGLYLSPGFIDAHSHSDQALVVNPTADSKVMQGVTLEVIGQCGSSAAPRAMGPGPADEGSFDEVESPCWTDMASYMKVLETNGVSLNVAALVGHGTIRRQVMGSDRRAPDSKELELMKKLVHQAMEQGAFGLSTGLIYVPGTYATTDEVVELAKVASSYGGVYFTHIRDEADRLMEALEEAIRIGFEAQLPVQVSHFKAMGQRNWGKIKDAIARVEKAREHGLDITADQYPYVASSTGLASSLPSWVWAGGRREALKRLKDPSERKKVLDAIAGRENWANLVIASLSNEGDLGFIGQSVEQIGEILGVSPEEACLRLLERNDGIVQIVNFAMSEDDVKTVMSCPWVMAGSDSRALNVKTAKGQPHPRSYGTFARILGRYVREQKLLRLEEAVRKMTSLPAMRLGLQDRGILREGMRADLVLFDADRIIDKATFEQPHQYAEGVLWVLVNGVPVVQEGQHTGKRPGMVLRRR</sequence>
<dbReference type="Pfam" id="PF07969">
    <property type="entry name" value="Amidohydro_3"/>
    <property type="match status" value="1"/>
</dbReference>
<dbReference type="InterPro" id="IPR023100">
    <property type="entry name" value="D-aminoacylase_insert_dom_sf"/>
</dbReference>
<dbReference type="EMBL" id="CP062796">
    <property type="protein sequence ID" value="QUL97829.1"/>
    <property type="molecule type" value="Genomic_DNA"/>
</dbReference>
<dbReference type="SUPFAM" id="SSF51556">
    <property type="entry name" value="Metallo-dependent hydrolases"/>
    <property type="match status" value="1"/>
</dbReference>
<dbReference type="InterPro" id="IPR013108">
    <property type="entry name" value="Amidohydro_3"/>
</dbReference>
<dbReference type="GO" id="GO:0016811">
    <property type="term" value="F:hydrolase activity, acting on carbon-nitrogen (but not peptide) bonds, in linear amides"/>
    <property type="evidence" value="ECO:0007669"/>
    <property type="project" value="InterPro"/>
</dbReference>
<gene>
    <name evidence="2" type="ORF">IMF26_06945</name>
</gene>
<protein>
    <submittedName>
        <fullName evidence="2">D-aminoacylase</fullName>
    </submittedName>
</protein>
<reference evidence="2" key="1">
    <citation type="submission" date="2020-10" db="EMBL/GenBank/DDBJ databases">
        <authorList>
            <person name="Kadnikov V."/>
            <person name="Beletsky A.V."/>
            <person name="Mardanov A.V."/>
            <person name="Karnachuk O.V."/>
            <person name="Ravin N.V."/>
        </authorList>
    </citation>
    <scope>NUCLEOTIDE SEQUENCE</scope>
    <source>
        <strain evidence="2">Bu02</strain>
    </source>
</reference>